<name>A0A4T0BET5_AURPU</name>
<dbReference type="Proteomes" id="UP000308724">
    <property type="component" value="Unassembled WGS sequence"/>
</dbReference>
<gene>
    <name evidence="1" type="ORF">D6C78_08007</name>
</gene>
<proteinExistence type="predicted"/>
<organism evidence="1 2">
    <name type="scientific">Aureobasidium pullulans</name>
    <name type="common">Black yeast</name>
    <name type="synonym">Pullularia pullulans</name>
    <dbReference type="NCBI Taxonomy" id="5580"/>
    <lineage>
        <taxon>Eukaryota</taxon>
        <taxon>Fungi</taxon>
        <taxon>Dikarya</taxon>
        <taxon>Ascomycota</taxon>
        <taxon>Pezizomycotina</taxon>
        <taxon>Dothideomycetes</taxon>
        <taxon>Dothideomycetidae</taxon>
        <taxon>Dothideales</taxon>
        <taxon>Saccotheciaceae</taxon>
        <taxon>Aureobasidium</taxon>
    </lineage>
</organism>
<sequence length="198" mass="22683">MDSGTSTNIFRGRKPSRKDMQAAQDLINFAPHGCKDGNLILMEGSAKLFNEILLHKRESADHEDAPPPEIEYMDLSFFSAKSVKWFELEGREMTKVDMEPGDLFSRTLARCTTPDPLRLRPNSSCLICLHDTEKVRHREYLEAGEECSDNSLATITGLTQTFALRQSRRCEIAKSVRRTSMSHYRSQRCQIDYCDWQA</sequence>
<dbReference type="EMBL" id="QZBZ01000223">
    <property type="protein sequence ID" value="TIA32771.1"/>
    <property type="molecule type" value="Genomic_DNA"/>
</dbReference>
<reference evidence="1 2" key="1">
    <citation type="submission" date="2018-10" db="EMBL/GenBank/DDBJ databases">
        <title>Fifty Aureobasidium pullulans genomes reveal a recombining polyextremotolerant generalist.</title>
        <authorList>
            <person name="Gostincar C."/>
            <person name="Turk M."/>
            <person name="Zajc J."/>
            <person name="Gunde-Cimerman N."/>
        </authorList>
    </citation>
    <scope>NUCLEOTIDE SEQUENCE [LARGE SCALE GENOMIC DNA]</scope>
    <source>
        <strain evidence="1 2">EXF-1645</strain>
    </source>
</reference>
<accession>A0A4T0BET5</accession>
<dbReference type="AlphaFoldDB" id="A0A4T0BET5"/>
<evidence type="ECO:0000313" key="2">
    <source>
        <dbReference type="Proteomes" id="UP000308724"/>
    </source>
</evidence>
<protein>
    <submittedName>
        <fullName evidence="1">Uncharacterized protein</fullName>
    </submittedName>
</protein>
<comment type="caution">
    <text evidence="1">The sequence shown here is derived from an EMBL/GenBank/DDBJ whole genome shotgun (WGS) entry which is preliminary data.</text>
</comment>
<evidence type="ECO:0000313" key="1">
    <source>
        <dbReference type="EMBL" id="TIA32771.1"/>
    </source>
</evidence>